<sequence length="210" mass="23865">MFKRSITYLRKNDSDLGDQVVGFGKQHEFADVLWYPSQHKAVYRMDDRVSLNTPGNGFFDFIPFRATSSLELAITRTTEENQESTRDADGKCSSVQKPPSSIRGCLDSLEDARITACAWDPRIKGEFFHQTTFSISLSVAKNFIQDVKKLVEIEPKALCGVDIYNGILLRYVTASSAYLGKQENAIDFDITYYRSKDPMAPRLYQGYLKK</sequence>
<evidence type="ECO:0000313" key="3">
    <source>
        <dbReference type="EMBL" id="PQQ21740.1"/>
    </source>
</evidence>
<dbReference type="PANTHER" id="PTHR13878:SF67">
    <property type="entry name" value="L-GULONOLACTONE OXIDASE 5"/>
    <property type="match status" value="1"/>
</dbReference>
<proteinExistence type="inferred from homology"/>
<evidence type="ECO:0000256" key="2">
    <source>
        <dbReference type="ARBA" id="ARBA00023002"/>
    </source>
</evidence>
<accession>A0A314ZSU4</accession>
<reference evidence="3 4" key="1">
    <citation type="submission" date="2018-02" db="EMBL/GenBank/DDBJ databases">
        <title>Draft genome of wild Prunus yedoensis var. nudiflora.</title>
        <authorList>
            <person name="Baek S."/>
            <person name="Kim J.-H."/>
            <person name="Choi K."/>
            <person name="Kim G.-B."/>
            <person name="Cho A."/>
            <person name="Jang H."/>
            <person name="Shin C.-H."/>
            <person name="Yu H.-J."/>
            <person name="Mun J.-H."/>
        </authorList>
    </citation>
    <scope>NUCLEOTIDE SEQUENCE [LARGE SCALE GENOMIC DNA]</scope>
    <source>
        <strain evidence="4">cv. Jeju island</strain>
        <tissue evidence="3">Leaf</tissue>
    </source>
</reference>
<evidence type="ECO:0000256" key="1">
    <source>
        <dbReference type="ARBA" id="ARBA00005466"/>
    </source>
</evidence>
<organism evidence="3 4">
    <name type="scientific">Prunus yedoensis var. nudiflora</name>
    <dbReference type="NCBI Taxonomy" id="2094558"/>
    <lineage>
        <taxon>Eukaryota</taxon>
        <taxon>Viridiplantae</taxon>
        <taxon>Streptophyta</taxon>
        <taxon>Embryophyta</taxon>
        <taxon>Tracheophyta</taxon>
        <taxon>Spermatophyta</taxon>
        <taxon>Magnoliopsida</taxon>
        <taxon>eudicotyledons</taxon>
        <taxon>Gunneridae</taxon>
        <taxon>Pentapetalae</taxon>
        <taxon>rosids</taxon>
        <taxon>fabids</taxon>
        <taxon>Rosales</taxon>
        <taxon>Rosaceae</taxon>
        <taxon>Amygdaloideae</taxon>
        <taxon>Amygdaleae</taxon>
        <taxon>Prunus</taxon>
    </lineage>
</organism>
<dbReference type="InterPro" id="IPR050432">
    <property type="entry name" value="FAD-linked_Oxidoreductases_BP"/>
</dbReference>
<name>A0A314ZSU4_PRUYE</name>
<keyword evidence="2" id="KW-0560">Oxidoreductase</keyword>
<comment type="caution">
    <text evidence="3">The sequence shown here is derived from an EMBL/GenBank/DDBJ whole genome shotgun (WGS) entry which is preliminary data.</text>
</comment>
<protein>
    <submittedName>
        <fullName evidence="3">L-gulonolactone oxidase 2</fullName>
    </submittedName>
</protein>
<comment type="similarity">
    <text evidence="1">Belongs to the oxygen-dependent FAD-linked oxidoreductase family.</text>
</comment>
<dbReference type="GO" id="GO:0016491">
    <property type="term" value="F:oxidoreductase activity"/>
    <property type="evidence" value="ECO:0007669"/>
    <property type="project" value="UniProtKB-KW"/>
</dbReference>
<dbReference type="EMBL" id="PJQY01000006">
    <property type="protein sequence ID" value="PQQ21740.1"/>
    <property type="molecule type" value="Genomic_DNA"/>
</dbReference>
<dbReference type="AlphaFoldDB" id="A0A314ZSU4"/>
<evidence type="ECO:0000313" key="4">
    <source>
        <dbReference type="Proteomes" id="UP000250321"/>
    </source>
</evidence>
<keyword evidence="4" id="KW-1185">Reference proteome</keyword>
<dbReference type="Proteomes" id="UP000250321">
    <property type="component" value="Unassembled WGS sequence"/>
</dbReference>
<dbReference type="PANTHER" id="PTHR13878">
    <property type="entry name" value="GULONOLACTONE OXIDASE"/>
    <property type="match status" value="1"/>
</dbReference>
<dbReference type="STRING" id="2094558.A0A314ZSU4"/>
<dbReference type="OrthoDB" id="610608at2759"/>
<gene>
    <name evidence="3" type="ORF">Pyn_38291</name>
</gene>